<dbReference type="EMBL" id="JANUGQ010000030">
    <property type="protein sequence ID" value="MCS0639120.1"/>
    <property type="molecule type" value="Genomic_DNA"/>
</dbReference>
<proteinExistence type="predicted"/>
<evidence type="ECO:0000313" key="3">
    <source>
        <dbReference type="Proteomes" id="UP001431313"/>
    </source>
</evidence>
<gene>
    <name evidence="2" type="ORF">NX801_26445</name>
</gene>
<accession>A0ABT2CP79</accession>
<comment type="caution">
    <text evidence="2">The sequence shown here is derived from an EMBL/GenBank/DDBJ whole genome shotgun (WGS) entry which is preliminary data.</text>
</comment>
<keyword evidence="1" id="KW-1277">Toxin-antitoxin system</keyword>
<dbReference type="InterPro" id="IPR035093">
    <property type="entry name" value="RelE/ParE_toxin_dom_sf"/>
</dbReference>
<organism evidence="2 3">
    <name type="scientific">Streptomyces pyxinae</name>
    <dbReference type="NCBI Taxonomy" id="2970734"/>
    <lineage>
        <taxon>Bacteria</taxon>
        <taxon>Bacillati</taxon>
        <taxon>Actinomycetota</taxon>
        <taxon>Actinomycetes</taxon>
        <taxon>Kitasatosporales</taxon>
        <taxon>Streptomycetaceae</taxon>
        <taxon>Streptomyces</taxon>
    </lineage>
</organism>
<sequence length="81" mass="9238">MRYQVIWEPEALSQAERFAKSDPHGVRQVFTRVDHLADDPRPRGAFGSANLLRIHIGLYRVVYEIDAGKVRVTVIHLGRKG</sequence>
<keyword evidence="3" id="KW-1185">Reference proteome</keyword>
<evidence type="ECO:0000313" key="2">
    <source>
        <dbReference type="EMBL" id="MCS0639120.1"/>
    </source>
</evidence>
<dbReference type="Gene3D" id="3.30.2310.20">
    <property type="entry name" value="RelE-like"/>
    <property type="match status" value="1"/>
</dbReference>
<dbReference type="RefSeq" id="WP_258790437.1">
    <property type="nucleotide sequence ID" value="NZ_JANUGQ010000030.1"/>
</dbReference>
<dbReference type="InterPro" id="IPR007712">
    <property type="entry name" value="RelE/ParE_toxin"/>
</dbReference>
<reference evidence="2" key="1">
    <citation type="submission" date="2022-08" db="EMBL/GenBank/DDBJ databases">
        <authorList>
            <person name="Somphong A."/>
            <person name="Phongsopitanun W."/>
        </authorList>
    </citation>
    <scope>NUCLEOTIDE SEQUENCE</scope>
    <source>
        <strain evidence="2">LP05-1</strain>
    </source>
</reference>
<evidence type="ECO:0000256" key="1">
    <source>
        <dbReference type="ARBA" id="ARBA00022649"/>
    </source>
</evidence>
<dbReference type="SUPFAM" id="SSF143011">
    <property type="entry name" value="RelE-like"/>
    <property type="match status" value="1"/>
</dbReference>
<protein>
    <submittedName>
        <fullName evidence="2">Type II toxin-antitoxin system RelE/ParE family toxin</fullName>
    </submittedName>
</protein>
<dbReference type="Proteomes" id="UP001431313">
    <property type="component" value="Unassembled WGS sequence"/>
</dbReference>
<dbReference type="Pfam" id="PF05016">
    <property type="entry name" value="ParE_toxin"/>
    <property type="match status" value="1"/>
</dbReference>
<name>A0ABT2CP79_9ACTN</name>